<gene>
    <name evidence="8" type="ORF">SAMN05421647_102371</name>
</gene>
<dbReference type="GO" id="GO:1902201">
    <property type="term" value="P:negative regulation of bacterial-type flagellum-dependent cell motility"/>
    <property type="evidence" value="ECO:0007669"/>
    <property type="project" value="TreeGrafter"/>
</dbReference>
<organism evidence="8 9">
    <name type="scientific">Marinobacterium stanieri</name>
    <dbReference type="NCBI Taxonomy" id="49186"/>
    <lineage>
        <taxon>Bacteria</taxon>
        <taxon>Pseudomonadati</taxon>
        <taxon>Pseudomonadota</taxon>
        <taxon>Gammaproteobacteria</taxon>
        <taxon>Oceanospirillales</taxon>
        <taxon>Oceanospirillaceae</taxon>
        <taxon>Marinobacterium</taxon>
    </lineage>
</organism>
<keyword evidence="9" id="KW-1185">Reference proteome</keyword>
<dbReference type="InterPro" id="IPR050469">
    <property type="entry name" value="Diguanylate_Cyclase"/>
</dbReference>
<feature type="domain" description="HAMP" evidence="6">
    <location>
        <begin position="319"/>
        <end position="372"/>
    </location>
</feature>
<dbReference type="SMART" id="SM00267">
    <property type="entry name" value="GGDEF"/>
    <property type="match status" value="1"/>
</dbReference>
<dbReference type="GO" id="GO:0005886">
    <property type="term" value="C:plasma membrane"/>
    <property type="evidence" value="ECO:0007669"/>
    <property type="project" value="TreeGrafter"/>
</dbReference>
<dbReference type="GO" id="GO:0043709">
    <property type="term" value="P:cell adhesion involved in single-species biofilm formation"/>
    <property type="evidence" value="ECO:0007669"/>
    <property type="project" value="TreeGrafter"/>
</dbReference>
<evidence type="ECO:0000313" key="9">
    <source>
        <dbReference type="Proteomes" id="UP000186895"/>
    </source>
</evidence>
<dbReference type="SUPFAM" id="SSF55073">
    <property type="entry name" value="Nucleotide cyclase"/>
    <property type="match status" value="1"/>
</dbReference>
<comment type="cofactor">
    <cofactor evidence="1">
        <name>Mg(2+)</name>
        <dbReference type="ChEBI" id="CHEBI:18420"/>
    </cofactor>
</comment>
<dbReference type="Proteomes" id="UP000186895">
    <property type="component" value="Unassembled WGS sequence"/>
</dbReference>
<evidence type="ECO:0000313" key="8">
    <source>
        <dbReference type="EMBL" id="SIQ13476.1"/>
    </source>
</evidence>
<keyword evidence="4" id="KW-0175">Coiled coil</keyword>
<evidence type="ECO:0000256" key="3">
    <source>
        <dbReference type="ARBA" id="ARBA00034247"/>
    </source>
</evidence>
<dbReference type="AlphaFoldDB" id="A0A1N6QAN2"/>
<dbReference type="GO" id="GO:0052621">
    <property type="term" value="F:diguanylate cyclase activity"/>
    <property type="evidence" value="ECO:0007669"/>
    <property type="project" value="UniProtKB-EC"/>
</dbReference>
<dbReference type="NCBIfam" id="TIGR00254">
    <property type="entry name" value="GGDEF"/>
    <property type="match status" value="1"/>
</dbReference>
<keyword evidence="5" id="KW-0472">Membrane</keyword>
<dbReference type="PANTHER" id="PTHR45138">
    <property type="entry name" value="REGULATORY COMPONENTS OF SENSORY TRANSDUCTION SYSTEM"/>
    <property type="match status" value="1"/>
</dbReference>
<evidence type="ECO:0000256" key="2">
    <source>
        <dbReference type="ARBA" id="ARBA00012528"/>
    </source>
</evidence>
<sequence>MVSTFYFKLRTRIYAGYIITGGIALLMVLLAYFSVMSLFGEFKHFTEHGESALRGQELSRNVVELQRSADLFMQDGQVSGARQAAYISERVQRILLQLEQGGQPEVQERVESIRQHLNIYTSTFEDVKRQRQRRAELVEQRIADHASEVNRLLQAYRRLQGSGRAAPVDQLAELETALLRVEQGASRYFYTLDGRHITRMQQWMRESRQLMSGFALLEIRPEAQALLDAMLQSLQNYEAVILEAVQRTRGYMYLVNVVMAAEADEMLYQTQYLAELIQAEMKNIEEQAVAEMRWTGQWVLWICLGLLVLVLLLSYLIGHSVADPIRSLAKTFMDLARGKDSTSIERQDADDELGELARAAEVFRSKNQETRQLLASFQALSSELEQKVADRTQELEQANARLEALSNTDSLTGLANRRLFDQVLEREWARVERSGEPLAAIMMDVDYFKLYNDHYGHLAGDDCLKAIADELQLQLKRATDLAARYGGEEFVMLLQNTDLEGALRVAESIRQAVEQLHLPHVESPMGQVSLSLGVALHTRDCPAQDRHWLVRQADEALYCAKEGGRNRVCAWPQVGSIGRSESSSGRSDH</sequence>
<keyword evidence="5" id="KW-0812">Transmembrane</keyword>
<evidence type="ECO:0000256" key="1">
    <source>
        <dbReference type="ARBA" id="ARBA00001946"/>
    </source>
</evidence>
<protein>
    <recommendedName>
        <fullName evidence="2">diguanylate cyclase</fullName>
        <ecNumber evidence="2">2.7.7.65</ecNumber>
    </recommendedName>
</protein>
<reference evidence="8 9" key="1">
    <citation type="submission" date="2017-01" db="EMBL/GenBank/DDBJ databases">
        <authorList>
            <person name="Mah S.A."/>
            <person name="Swanson W.J."/>
            <person name="Moy G.W."/>
            <person name="Vacquier V.D."/>
        </authorList>
    </citation>
    <scope>NUCLEOTIDE SEQUENCE [LARGE SCALE GENOMIC DNA]</scope>
    <source>
        <strain evidence="8 9">DSM 7027</strain>
    </source>
</reference>
<feature type="domain" description="GGDEF" evidence="7">
    <location>
        <begin position="436"/>
        <end position="573"/>
    </location>
</feature>
<dbReference type="SUPFAM" id="SSF158472">
    <property type="entry name" value="HAMP domain-like"/>
    <property type="match status" value="1"/>
</dbReference>
<feature type="transmembrane region" description="Helical" evidence="5">
    <location>
        <begin position="14"/>
        <end position="35"/>
    </location>
</feature>
<comment type="catalytic activity">
    <reaction evidence="3">
        <text>2 GTP = 3',3'-c-di-GMP + 2 diphosphate</text>
        <dbReference type="Rhea" id="RHEA:24898"/>
        <dbReference type="ChEBI" id="CHEBI:33019"/>
        <dbReference type="ChEBI" id="CHEBI:37565"/>
        <dbReference type="ChEBI" id="CHEBI:58805"/>
        <dbReference type="EC" id="2.7.7.65"/>
    </reaction>
</comment>
<dbReference type="InterPro" id="IPR029787">
    <property type="entry name" value="Nucleotide_cyclase"/>
</dbReference>
<dbReference type="InterPro" id="IPR043128">
    <property type="entry name" value="Rev_trsase/Diguanyl_cyclase"/>
</dbReference>
<dbReference type="PROSITE" id="PS50885">
    <property type="entry name" value="HAMP"/>
    <property type="match status" value="1"/>
</dbReference>
<dbReference type="EMBL" id="FTMN01000002">
    <property type="protein sequence ID" value="SIQ13476.1"/>
    <property type="molecule type" value="Genomic_DNA"/>
</dbReference>
<dbReference type="InterPro" id="IPR003660">
    <property type="entry name" value="HAMP_dom"/>
</dbReference>
<name>A0A1N6QAN2_9GAMM</name>
<evidence type="ECO:0000256" key="4">
    <source>
        <dbReference type="SAM" id="Coils"/>
    </source>
</evidence>
<evidence type="ECO:0000259" key="6">
    <source>
        <dbReference type="PROSITE" id="PS50885"/>
    </source>
</evidence>
<evidence type="ECO:0000259" key="7">
    <source>
        <dbReference type="PROSITE" id="PS50887"/>
    </source>
</evidence>
<accession>A0A1N6QAN2</accession>
<dbReference type="EC" id="2.7.7.65" evidence="2"/>
<dbReference type="InterPro" id="IPR032255">
    <property type="entry name" value="HBM"/>
</dbReference>
<dbReference type="STRING" id="49186.SAMN05421647_102371"/>
<dbReference type="Pfam" id="PF00990">
    <property type="entry name" value="GGDEF"/>
    <property type="match status" value="1"/>
</dbReference>
<dbReference type="PROSITE" id="PS50887">
    <property type="entry name" value="GGDEF"/>
    <property type="match status" value="1"/>
</dbReference>
<dbReference type="Gene3D" id="3.30.70.270">
    <property type="match status" value="1"/>
</dbReference>
<keyword evidence="5" id="KW-1133">Transmembrane helix</keyword>
<feature type="transmembrane region" description="Helical" evidence="5">
    <location>
        <begin position="298"/>
        <end position="317"/>
    </location>
</feature>
<dbReference type="PANTHER" id="PTHR45138:SF9">
    <property type="entry name" value="DIGUANYLATE CYCLASE DGCM-RELATED"/>
    <property type="match status" value="1"/>
</dbReference>
<dbReference type="CDD" id="cd01949">
    <property type="entry name" value="GGDEF"/>
    <property type="match status" value="1"/>
</dbReference>
<dbReference type="InterPro" id="IPR000160">
    <property type="entry name" value="GGDEF_dom"/>
</dbReference>
<feature type="coiled-coil region" evidence="4">
    <location>
        <begin position="367"/>
        <end position="408"/>
    </location>
</feature>
<dbReference type="FunFam" id="3.30.70.270:FF:000001">
    <property type="entry name" value="Diguanylate cyclase domain protein"/>
    <property type="match status" value="1"/>
</dbReference>
<dbReference type="CDD" id="cd06225">
    <property type="entry name" value="HAMP"/>
    <property type="match status" value="1"/>
</dbReference>
<evidence type="ECO:0000256" key="5">
    <source>
        <dbReference type="SAM" id="Phobius"/>
    </source>
</evidence>
<dbReference type="Gene3D" id="6.10.340.10">
    <property type="match status" value="1"/>
</dbReference>
<dbReference type="SMART" id="SM01358">
    <property type="entry name" value="HBM"/>
    <property type="match status" value="1"/>
</dbReference>
<dbReference type="GO" id="GO:0007165">
    <property type="term" value="P:signal transduction"/>
    <property type="evidence" value="ECO:0007669"/>
    <property type="project" value="InterPro"/>
</dbReference>
<dbReference type="eggNOG" id="COG3706">
    <property type="taxonomic scope" value="Bacteria"/>
</dbReference>
<proteinExistence type="predicted"/>